<evidence type="ECO:0000313" key="7">
    <source>
        <dbReference type="Proteomes" id="UP000319897"/>
    </source>
</evidence>
<feature type="transmembrane region" description="Helical" evidence="5">
    <location>
        <begin position="49"/>
        <end position="77"/>
    </location>
</feature>
<reference evidence="6 7" key="1">
    <citation type="submission" date="2019-06" db="EMBL/GenBank/DDBJ databases">
        <authorList>
            <person name="Lee I."/>
            <person name="Jang G.I."/>
            <person name="Hwang C.Y."/>
        </authorList>
    </citation>
    <scope>NUCLEOTIDE SEQUENCE [LARGE SCALE GENOMIC DNA]</scope>
    <source>
        <strain evidence="6 7">PAMC 28131</strain>
    </source>
</reference>
<organism evidence="6 7">
    <name type="scientific">Sandaracinobacter neustonicus</name>
    <dbReference type="NCBI Taxonomy" id="1715348"/>
    <lineage>
        <taxon>Bacteria</taxon>
        <taxon>Pseudomonadati</taxon>
        <taxon>Pseudomonadota</taxon>
        <taxon>Alphaproteobacteria</taxon>
        <taxon>Sphingomonadales</taxon>
        <taxon>Sphingosinicellaceae</taxon>
        <taxon>Sandaracinobacter</taxon>
    </lineage>
</organism>
<dbReference type="GO" id="GO:0016020">
    <property type="term" value="C:membrane"/>
    <property type="evidence" value="ECO:0007669"/>
    <property type="project" value="UniProtKB-SubCell"/>
</dbReference>
<keyword evidence="4 5" id="KW-0472">Membrane</keyword>
<evidence type="ECO:0000256" key="4">
    <source>
        <dbReference type="ARBA" id="ARBA00023136"/>
    </source>
</evidence>
<dbReference type="RefSeq" id="WP_140929648.1">
    <property type="nucleotide sequence ID" value="NZ_VFSU01000034.1"/>
</dbReference>
<gene>
    <name evidence="6" type="ORF">FJQ54_17310</name>
</gene>
<accession>A0A501XE64</accession>
<evidence type="ECO:0000256" key="5">
    <source>
        <dbReference type="SAM" id="Phobius"/>
    </source>
</evidence>
<keyword evidence="3 5" id="KW-1133">Transmembrane helix</keyword>
<feature type="transmembrane region" description="Helical" evidence="5">
    <location>
        <begin position="135"/>
        <end position="155"/>
    </location>
</feature>
<dbReference type="InterPro" id="IPR038770">
    <property type="entry name" value="Na+/solute_symporter_sf"/>
</dbReference>
<sequence length="287" mass="29057">MSPMVLLKLALVGSIVLIVLSIGMGARWGAVVGFLRHPGMALKAMASMFLVMPLLALGLALALPLAPATLVTLLAMSVSPMPPVYPGKAGKLGGGQDYVLSLFVLASGVTLLAAPLMLALDEHLLSIGLPFDPAAVLKTLAITILMPLLLGLLLAEKAPALADRLSKPVALAGKLLLLVAVLVLLIVAWPAMRTAVGDFTLVAIGAMATGGTLAGHLLGGPKPGNRAALATATALRHPGIALPLALAADPADSQRIAGTVLLYLLTAALVTTLYGRIVKAGQTAPSA</sequence>
<feature type="transmembrane region" description="Helical" evidence="5">
    <location>
        <begin position="260"/>
        <end position="278"/>
    </location>
</feature>
<dbReference type="Pfam" id="PF01758">
    <property type="entry name" value="SBF"/>
    <property type="match status" value="1"/>
</dbReference>
<comment type="caution">
    <text evidence="6">The sequence shown here is derived from an EMBL/GenBank/DDBJ whole genome shotgun (WGS) entry which is preliminary data.</text>
</comment>
<dbReference type="OrthoDB" id="581741at2"/>
<dbReference type="InterPro" id="IPR002657">
    <property type="entry name" value="BilAc:Na_symport/Acr3"/>
</dbReference>
<evidence type="ECO:0000256" key="2">
    <source>
        <dbReference type="ARBA" id="ARBA00022692"/>
    </source>
</evidence>
<evidence type="ECO:0008006" key="8">
    <source>
        <dbReference type="Google" id="ProtNLM"/>
    </source>
</evidence>
<keyword evidence="2 5" id="KW-0812">Transmembrane</keyword>
<keyword evidence="7" id="KW-1185">Reference proteome</keyword>
<dbReference type="AlphaFoldDB" id="A0A501XE64"/>
<evidence type="ECO:0000256" key="1">
    <source>
        <dbReference type="ARBA" id="ARBA00004141"/>
    </source>
</evidence>
<dbReference type="Gene3D" id="1.20.1530.20">
    <property type="match status" value="1"/>
</dbReference>
<feature type="transmembrane region" description="Helical" evidence="5">
    <location>
        <begin position="199"/>
        <end position="220"/>
    </location>
</feature>
<proteinExistence type="predicted"/>
<evidence type="ECO:0000313" key="6">
    <source>
        <dbReference type="EMBL" id="TPE58796.1"/>
    </source>
</evidence>
<protein>
    <recommendedName>
        <fullName evidence="8">Na+-dependent transporter</fullName>
    </recommendedName>
</protein>
<dbReference type="EMBL" id="VFSU01000034">
    <property type="protein sequence ID" value="TPE58796.1"/>
    <property type="molecule type" value="Genomic_DNA"/>
</dbReference>
<name>A0A501XE64_9SPHN</name>
<feature type="transmembrane region" description="Helical" evidence="5">
    <location>
        <begin position="175"/>
        <end position="193"/>
    </location>
</feature>
<feature type="transmembrane region" description="Helical" evidence="5">
    <location>
        <begin position="98"/>
        <end position="120"/>
    </location>
</feature>
<comment type="subcellular location">
    <subcellularLocation>
        <location evidence="1">Membrane</location>
        <topology evidence="1">Multi-pass membrane protein</topology>
    </subcellularLocation>
</comment>
<evidence type="ECO:0000256" key="3">
    <source>
        <dbReference type="ARBA" id="ARBA00022989"/>
    </source>
</evidence>
<dbReference type="Proteomes" id="UP000319897">
    <property type="component" value="Unassembled WGS sequence"/>
</dbReference>